<dbReference type="RefSeq" id="WP_315945921.1">
    <property type="nucleotide sequence ID" value="NZ_JAWCUA010000003.1"/>
</dbReference>
<evidence type="ECO:0000256" key="10">
    <source>
        <dbReference type="ARBA" id="ARBA00022989"/>
    </source>
</evidence>
<comment type="function">
    <text evidence="18">Required to facilitate the formation of correct disulfide bonds in some periplasmic proteins and for the assembly of the periplasmic c-type cytochromes. Acts by transferring electrons from cytoplasmic thioredoxin to the periplasm. This transfer involves a cascade of disulfide bond formation and reduction steps.</text>
</comment>
<evidence type="ECO:0000256" key="11">
    <source>
        <dbReference type="ARBA" id="ARBA00023002"/>
    </source>
</evidence>
<comment type="subcellular location">
    <subcellularLocation>
        <location evidence="1 18">Cell inner membrane</location>
        <topology evidence="1 18">Multi-pass membrane protein</topology>
    </subcellularLocation>
</comment>
<evidence type="ECO:0000256" key="18">
    <source>
        <dbReference type="HAMAP-Rule" id="MF_00399"/>
    </source>
</evidence>
<comment type="caution">
    <text evidence="18">Lacks conserved residue(s) required for the propagation of feature annotation.</text>
</comment>
<dbReference type="Gene3D" id="2.60.40.1250">
    <property type="entry name" value="Thiol:disulfide interchange protein DsbD, N-terminal domain"/>
    <property type="match status" value="1"/>
</dbReference>
<evidence type="ECO:0000256" key="13">
    <source>
        <dbReference type="ARBA" id="ARBA00023136"/>
    </source>
</evidence>
<dbReference type="GO" id="GO:0047134">
    <property type="term" value="F:protein-disulfide reductase [NAD(P)H] activity"/>
    <property type="evidence" value="ECO:0007669"/>
    <property type="project" value="UniProtKB-EC"/>
</dbReference>
<dbReference type="Pfam" id="PF13899">
    <property type="entry name" value="Thioredoxin_7"/>
    <property type="match status" value="1"/>
</dbReference>
<evidence type="ECO:0000256" key="1">
    <source>
        <dbReference type="ARBA" id="ARBA00004429"/>
    </source>
</evidence>
<feature type="transmembrane region" description="Helical" evidence="18">
    <location>
        <begin position="268"/>
        <end position="289"/>
    </location>
</feature>
<dbReference type="Proteomes" id="UP001257914">
    <property type="component" value="Unassembled WGS sequence"/>
</dbReference>
<dbReference type="PANTHER" id="PTHR32234">
    <property type="entry name" value="THIOL:DISULFIDE INTERCHANGE PROTEIN DSBD"/>
    <property type="match status" value="1"/>
</dbReference>
<evidence type="ECO:0000256" key="14">
    <source>
        <dbReference type="ARBA" id="ARBA00023157"/>
    </source>
</evidence>
<proteinExistence type="inferred from homology"/>
<dbReference type="PROSITE" id="PS00194">
    <property type="entry name" value="THIOREDOXIN_1"/>
    <property type="match status" value="1"/>
</dbReference>
<dbReference type="InterPro" id="IPR003834">
    <property type="entry name" value="Cyt_c_assmbl_TM_dom"/>
</dbReference>
<keyword evidence="21" id="KW-1185">Reference proteome</keyword>
<keyword evidence="11 18" id="KW-0560">Oxidoreductase</keyword>
<dbReference type="CDD" id="cd02953">
    <property type="entry name" value="DsbDgamma"/>
    <property type="match status" value="1"/>
</dbReference>
<dbReference type="EC" id="1.8.1.8" evidence="18"/>
<evidence type="ECO:0000313" key="20">
    <source>
        <dbReference type="EMBL" id="MDU0112110.1"/>
    </source>
</evidence>
<dbReference type="SUPFAM" id="SSF74863">
    <property type="entry name" value="Thiol:disulfide interchange protein DsbD, N-terminal domain (DsbD-alpha)"/>
    <property type="match status" value="1"/>
</dbReference>
<dbReference type="PROSITE" id="PS51352">
    <property type="entry name" value="THIOREDOXIN_2"/>
    <property type="match status" value="1"/>
</dbReference>
<keyword evidence="3 18" id="KW-0813">Transport</keyword>
<evidence type="ECO:0000259" key="19">
    <source>
        <dbReference type="PROSITE" id="PS51352"/>
    </source>
</evidence>
<evidence type="ECO:0000256" key="4">
    <source>
        <dbReference type="ARBA" id="ARBA00022475"/>
    </source>
</evidence>
<dbReference type="InterPro" id="IPR028250">
    <property type="entry name" value="DsbDN"/>
</dbReference>
<feature type="transmembrane region" description="Helical" evidence="18">
    <location>
        <begin position="346"/>
        <end position="368"/>
    </location>
</feature>
<dbReference type="InterPro" id="IPR035671">
    <property type="entry name" value="DsbD_gamma"/>
</dbReference>
<name>A0ABU3QXG4_9GAMM</name>
<keyword evidence="6 18" id="KW-0812">Transmembrane</keyword>
<evidence type="ECO:0000256" key="9">
    <source>
        <dbReference type="ARBA" id="ARBA00022982"/>
    </source>
</evidence>
<dbReference type="InterPro" id="IPR036929">
    <property type="entry name" value="DsbDN_sf"/>
</dbReference>
<evidence type="ECO:0000256" key="17">
    <source>
        <dbReference type="ARBA" id="ARBA00047804"/>
    </source>
</evidence>
<evidence type="ECO:0000256" key="8">
    <source>
        <dbReference type="ARBA" id="ARBA00022748"/>
    </source>
</evidence>
<reference evidence="20 21" key="1">
    <citation type="submission" date="2023-10" db="EMBL/GenBank/DDBJ databases">
        <title>Psychrosphaera aquimaarina strain SW33 isolated from seawater.</title>
        <authorList>
            <person name="Bayburt H."/>
            <person name="Kim J.M."/>
            <person name="Choi B.J."/>
            <person name="Jeon C.O."/>
        </authorList>
    </citation>
    <scope>NUCLEOTIDE SEQUENCE [LARGE SCALE GENOMIC DNA]</scope>
    <source>
        <strain evidence="20 21">KCTC 52743</strain>
    </source>
</reference>
<evidence type="ECO:0000256" key="12">
    <source>
        <dbReference type="ARBA" id="ARBA00023027"/>
    </source>
</evidence>
<dbReference type="InterPro" id="IPR013766">
    <property type="entry name" value="Thioredoxin_domain"/>
</dbReference>
<dbReference type="EMBL" id="JAWCUA010000003">
    <property type="protein sequence ID" value="MDU0112110.1"/>
    <property type="molecule type" value="Genomic_DNA"/>
</dbReference>
<evidence type="ECO:0000256" key="16">
    <source>
        <dbReference type="ARBA" id="ARBA00047388"/>
    </source>
</evidence>
<feature type="signal peptide" evidence="18">
    <location>
        <begin position="1"/>
        <end position="26"/>
    </location>
</feature>
<sequence precursor="true">MFRTLVNKFNPILLLMTLMFATASIAIPSPDKDPLKDIFASQQSFLEVDEAFLFNFEQKGTKLTLSWVIATDYYLYKDKFKFAAENATIIKQSQPEGSQIEDEFFGATEVYFFEAIIELELDNIEPGAQIKIRYQGCANAGLCYNPVTKVVDLDTVDNAAASTNSDSTAANSSSQQNQLAESLNSGSFLVSLLIFFGLGVGLAFTPCVFPMFPILSGIIAGQQNLTIKKGLYLAFIYVQGMALTYSLLGLVVASMGVQFQAYLQHPSVLIATSIIFVLLACAMFGWINLQLPASWTSKLTEVSNKQKSGNVFGVFAMGLLSGLIASPCTTAPLTGALLYVAQTGDLFIGFITLYVLSLGMGLPLLVIGASGGKLLPKAGAWMDMVKVIFGFILLSIPLILLERIVELSVVLQLAGVLLVILAAYLRFQYLNNGSNQAKSIFWTLSITLLLSGLVLVAKPWMGNLTYAGNAQTTETHTDTFIQLTSLQEIQQQVAQASAMNKIVMLDFYADWCVACKEFEAYTFSDTDVKAKMADFVLLQVDMTENTDQDLEILEYYNILGLPTIMFFDPLKGELTNNRVTGFMNATLFNQHLKVITEK</sequence>
<feature type="disulfide bond" description="Redox-active" evidence="18">
    <location>
        <begin position="512"/>
        <end position="515"/>
    </location>
</feature>
<feature type="disulfide bond" description="Redox-active" evidence="18">
    <location>
        <begin position="137"/>
        <end position="143"/>
    </location>
</feature>
<dbReference type="InterPro" id="IPR022910">
    <property type="entry name" value="Thiol_diS_interchange_DbsD"/>
</dbReference>
<feature type="domain" description="Thioredoxin" evidence="19">
    <location>
        <begin position="461"/>
        <end position="597"/>
    </location>
</feature>
<keyword evidence="9 18" id="KW-0249">Electron transport</keyword>
<evidence type="ECO:0000256" key="3">
    <source>
        <dbReference type="ARBA" id="ARBA00022448"/>
    </source>
</evidence>
<evidence type="ECO:0000256" key="6">
    <source>
        <dbReference type="ARBA" id="ARBA00022692"/>
    </source>
</evidence>
<comment type="catalytic activity">
    <reaction evidence="17 18">
        <text>[protein]-dithiol + NADP(+) = [protein]-disulfide + NADPH + H(+)</text>
        <dbReference type="Rhea" id="RHEA:18753"/>
        <dbReference type="Rhea" id="RHEA-COMP:10593"/>
        <dbReference type="Rhea" id="RHEA-COMP:10594"/>
        <dbReference type="ChEBI" id="CHEBI:15378"/>
        <dbReference type="ChEBI" id="CHEBI:29950"/>
        <dbReference type="ChEBI" id="CHEBI:50058"/>
        <dbReference type="ChEBI" id="CHEBI:57783"/>
        <dbReference type="ChEBI" id="CHEBI:58349"/>
        <dbReference type="EC" id="1.8.1.8"/>
    </reaction>
</comment>
<evidence type="ECO:0000256" key="5">
    <source>
        <dbReference type="ARBA" id="ARBA00022519"/>
    </source>
</evidence>
<feature type="transmembrane region" description="Helical" evidence="18">
    <location>
        <begin position="188"/>
        <end position="219"/>
    </location>
</feature>
<feature type="transmembrane region" description="Helical" evidence="18">
    <location>
        <begin position="407"/>
        <end position="427"/>
    </location>
</feature>
<dbReference type="NCBIfam" id="NF001419">
    <property type="entry name" value="PRK00293.1"/>
    <property type="match status" value="1"/>
</dbReference>
<accession>A0ABU3QXG4</accession>
<feature type="transmembrane region" description="Helical" evidence="18">
    <location>
        <begin position="231"/>
        <end position="256"/>
    </location>
</feature>
<evidence type="ECO:0000256" key="7">
    <source>
        <dbReference type="ARBA" id="ARBA00022729"/>
    </source>
</evidence>
<evidence type="ECO:0000313" key="21">
    <source>
        <dbReference type="Proteomes" id="UP001257914"/>
    </source>
</evidence>
<comment type="similarity">
    <text evidence="2 18">Belongs to the thioredoxin family. DsbD subfamily.</text>
</comment>
<evidence type="ECO:0000256" key="2">
    <source>
        <dbReference type="ARBA" id="ARBA00007241"/>
    </source>
</evidence>
<keyword evidence="13 18" id="KW-0472">Membrane</keyword>
<protein>
    <recommendedName>
        <fullName evidence="18">Thiol:disulfide interchange protein DsbD</fullName>
        <ecNumber evidence="18">1.8.1.8</ecNumber>
    </recommendedName>
    <alternativeName>
        <fullName evidence="18">Protein-disulfide reductase</fullName>
        <shortName evidence="18">Disulfide reductase</shortName>
    </alternativeName>
</protein>
<keyword evidence="14 18" id="KW-1015">Disulfide bond</keyword>
<keyword evidence="7 18" id="KW-0732">Signal</keyword>
<keyword evidence="12 18" id="KW-0520">NAD</keyword>
<dbReference type="InterPro" id="IPR036249">
    <property type="entry name" value="Thioredoxin-like_sf"/>
</dbReference>
<dbReference type="PANTHER" id="PTHR32234:SF0">
    <property type="entry name" value="THIOL:DISULFIDE INTERCHANGE PROTEIN DSBD"/>
    <property type="match status" value="1"/>
</dbReference>
<dbReference type="HAMAP" id="MF_00399">
    <property type="entry name" value="DbsD"/>
    <property type="match status" value="1"/>
</dbReference>
<dbReference type="Pfam" id="PF02683">
    <property type="entry name" value="DsbD_TM"/>
    <property type="match status" value="1"/>
</dbReference>
<keyword evidence="4 18" id="KW-1003">Cell membrane</keyword>
<gene>
    <name evidence="18" type="primary">dsbD</name>
    <name evidence="20" type="ORF">RT723_03660</name>
</gene>
<comment type="caution">
    <text evidence="20">The sequence shown here is derived from an EMBL/GenBank/DDBJ whole genome shotgun (WGS) entry which is preliminary data.</text>
</comment>
<feature type="chain" id="PRO_5044945511" description="Thiol:disulfide interchange protein DsbD" evidence="18">
    <location>
        <begin position="27"/>
        <end position="598"/>
    </location>
</feature>
<dbReference type="Gene3D" id="3.40.30.10">
    <property type="entry name" value="Glutaredoxin"/>
    <property type="match status" value="1"/>
</dbReference>
<feature type="transmembrane region" description="Helical" evidence="18">
    <location>
        <begin position="380"/>
        <end position="401"/>
    </location>
</feature>
<keyword evidence="15 18" id="KW-0676">Redox-active center</keyword>
<dbReference type="InterPro" id="IPR017937">
    <property type="entry name" value="Thioredoxin_CS"/>
</dbReference>
<feature type="transmembrane region" description="Helical" evidence="18">
    <location>
        <begin position="439"/>
        <end position="461"/>
    </location>
</feature>
<feature type="transmembrane region" description="Helical" evidence="18">
    <location>
        <begin position="310"/>
        <end position="340"/>
    </location>
</feature>
<keyword evidence="8 18" id="KW-0201">Cytochrome c-type biogenesis</keyword>
<keyword evidence="5 18" id="KW-0997">Cell inner membrane</keyword>
<organism evidence="20 21">
    <name type="scientific">Psychrosphaera aquimarina</name>
    <dbReference type="NCBI Taxonomy" id="2044854"/>
    <lineage>
        <taxon>Bacteria</taxon>
        <taxon>Pseudomonadati</taxon>
        <taxon>Pseudomonadota</taxon>
        <taxon>Gammaproteobacteria</taxon>
        <taxon>Alteromonadales</taxon>
        <taxon>Pseudoalteromonadaceae</taxon>
        <taxon>Psychrosphaera</taxon>
    </lineage>
</organism>
<keyword evidence="10 18" id="KW-1133">Transmembrane helix</keyword>
<evidence type="ECO:0000256" key="15">
    <source>
        <dbReference type="ARBA" id="ARBA00023284"/>
    </source>
</evidence>
<dbReference type="Pfam" id="PF11412">
    <property type="entry name" value="DsbD_N"/>
    <property type="match status" value="1"/>
</dbReference>
<dbReference type="SUPFAM" id="SSF52833">
    <property type="entry name" value="Thioredoxin-like"/>
    <property type="match status" value="1"/>
</dbReference>
<comment type="catalytic activity">
    <reaction evidence="16 18">
        <text>[protein]-dithiol + NAD(+) = [protein]-disulfide + NADH + H(+)</text>
        <dbReference type="Rhea" id="RHEA:18749"/>
        <dbReference type="Rhea" id="RHEA-COMP:10593"/>
        <dbReference type="Rhea" id="RHEA-COMP:10594"/>
        <dbReference type="ChEBI" id="CHEBI:15378"/>
        <dbReference type="ChEBI" id="CHEBI:29950"/>
        <dbReference type="ChEBI" id="CHEBI:50058"/>
        <dbReference type="ChEBI" id="CHEBI:57540"/>
        <dbReference type="ChEBI" id="CHEBI:57945"/>
        <dbReference type="EC" id="1.8.1.8"/>
    </reaction>
</comment>